<accession>A0ABQ0BFX6</accession>
<reference evidence="2 3" key="1">
    <citation type="submission" date="2024-04" db="EMBL/GenBank/DDBJ databases">
        <title>Defined microbial consortia suppress multidrug-resistant proinflammatory Enterobacteriaceae via ecological control.</title>
        <authorList>
            <person name="Furuichi M."/>
            <person name="Kawaguchi T."/>
            <person name="Pust M."/>
            <person name="Yasuma K."/>
            <person name="Plichta D."/>
            <person name="Hasegawa N."/>
            <person name="Ohya T."/>
            <person name="Bhattarai S."/>
            <person name="Sasajima S."/>
            <person name="Aoto Y."/>
            <person name="Tuganbaev T."/>
            <person name="Yaginuma M."/>
            <person name="Ueda M."/>
            <person name="Okahashi N."/>
            <person name="Amafuji K."/>
            <person name="Kiridooshi Y."/>
            <person name="Sugita K."/>
            <person name="Strazar M."/>
            <person name="Skelly A."/>
            <person name="Suda W."/>
            <person name="Hattori M."/>
            <person name="Nakamoto N."/>
            <person name="Caballero S."/>
            <person name="Norman J."/>
            <person name="Olle B."/>
            <person name="Tanoue T."/>
            <person name="Arita M."/>
            <person name="Bucci V."/>
            <person name="Atarashi K."/>
            <person name="Xavier R."/>
            <person name="Honda K."/>
        </authorList>
    </citation>
    <scope>NUCLEOTIDE SEQUENCE [LARGE SCALE GENOMIC DNA]</scope>
    <source>
        <strain evidence="3">k04-0078-D8-1</strain>
    </source>
</reference>
<evidence type="ECO:0000313" key="2">
    <source>
        <dbReference type="EMBL" id="GAA6410369.1"/>
    </source>
</evidence>
<feature type="transmembrane region" description="Helical" evidence="1">
    <location>
        <begin position="7"/>
        <end position="28"/>
    </location>
</feature>
<organism evidence="2 3">
    <name type="scientific">Blautia hominis</name>
    <dbReference type="NCBI Taxonomy" id="2025493"/>
    <lineage>
        <taxon>Bacteria</taxon>
        <taxon>Bacillati</taxon>
        <taxon>Bacillota</taxon>
        <taxon>Clostridia</taxon>
        <taxon>Lachnospirales</taxon>
        <taxon>Lachnospiraceae</taxon>
        <taxon>Blautia</taxon>
    </lineage>
</organism>
<comment type="caution">
    <text evidence="2">The sequence shown here is derived from an EMBL/GenBank/DDBJ whole genome shotgun (WGS) entry which is preliminary data.</text>
</comment>
<evidence type="ECO:0008006" key="4">
    <source>
        <dbReference type="Google" id="ProtNLM"/>
    </source>
</evidence>
<evidence type="ECO:0000313" key="3">
    <source>
        <dbReference type="Proteomes" id="UP001600943"/>
    </source>
</evidence>
<dbReference type="Proteomes" id="UP001600943">
    <property type="component" value="Unassembled WGS sequence"/>
</dbReference>
<dbReference type="EMBL" id="BAABYW010000001">
    <property type="protein sequence ID" value="GAA6410369.1"/>
    <property type="molecule type" value="Genomic_DNA"/>
</dbReference>
<dbReference type="PROSITE" id="PS51257">
    <property type="entry name" value="PROKAR_LIPOPROTEIN"/>
    <property type="match status" value="1"/>
</dbReference>
<keyword evidence="1" id="KW-1133">Transmembrane helix</keyword>
<name>A0ABQ0BFX6_9FIRM</name>
<keyword evidence="3" id="KW-1185">Reference proteome</keyword>
<dbReference type="RefSeq" id="WP_390408734.1">
    <property type="nucleotide sequence ID" value="NZ_BAABYW010000001.1"/>
</dbReference>
<evidence type="ECO:0000256" key="1">
    <source>
        <dbReference type="SAM" id="Phobius"/>
    </source>
</evidence>
<sequence length="172" mass="19072">MGKNKKIMIGIVALLISIMACTGIFAYLSAQTGKINRFTFGENVIETDEHFPNPDPKPGGTVEKDVKVKNTGDVPCFVRTKILFSNDDAGSVSTLDINTADWEKNNTDGYYYYKHILPVNVSTSSLMKTVKIADDAHLDELEDFDIIVYSESVQSDGYTDAQYLEAFKGLTH</sequence>
<gene>
    <name evidence="2" type="ORF">K040078D81_44860</name>
</gene>
<proteinExistence type="predicted"/>
<keyword evidence="1" id="KW-0812">Transmembrane</keyword>
<keyword evidence="1" id="KW-0472">Membrane</keyword>
<protein>
    <recommendedName>
        <fullName evidence="4">Alternate signal-mediated exported protein, CPF_0494 family</fullName>
    </recommendedName>
</protein>